<dbReference type="OrthoDB" id="9795125at2"/>
<evidence type="ECO:0000313" key="1">
    <source>
        <dbReference type="EMBL" id="SMC54734.1"/>
    </source>
</evidence>
<dbReference type="AlphaFoldDB" id="A0A1W2A247"/>
<dbReference type="NCBIfam" id="TIGR02892">
    <property type="entry name" value="spore_yabP"/>
    <property type="match status" value="1"/>
</dbReference>
<dbReference type="EMBL" id="FWXW01000003">
    <property type="protein sequence ID" value="SMC54734.1"/>
    <property type="molecule type" value="Genomic_DNA"/>
</dbReference>
<evidence type="ECO:0000313" key="2">
    <source>
        <dbReference type="Proteomes" id="UP000192790"/>
    </source>
</evidence>
<organism evidence="1 2">
    <name type="scientific">Papillibacter cinnamivorans DSM 12816</name>
    <dbReference type="NCBI Taxonomy" id="1122930"/>
    <lineage>
        <taxon>Bacteria</taxon>
        <taxon>Bacillati</taxon>
        <taxon>Bacillota</taxon>
        <taxon>Clostridia</taxon>
        <taxon>Eubacteriales</taxon>
        <taxon>Oscillospiraceae</taxon>
        <taxon>Papillibacter</taxon>
    </lineage>
</organism>
<keyword evidence="2" id="KW-1185">Reference proteome</keyword>
<accession>A0A1W2A247</accession>
<dbReference type="RefSeq" id="WP_084234028.1">
    <property type="nucleotide sequence ID" value="NZ_FWXW01000003.1"/>
</dbReference>
<proteinExistence type="predicted"/>
<protein>
    <submittedName>
        <fullName evidence="1">Sporulation protein YqfC/sporulation protein YabP,TIGR02892</fullName>
    </submittedName>
</protein>
<sequence length="95" mass="10650">MAYEEKIQRNGLVHHIVMEGREHLSVSGVEDVESFDETGIVMITSQGTLVVRGNELRIGKLNLEGGELSVEGTIDSLTYEEDLRERGGLFSRLFR</sequence>
<dbReference type="InterPro" id="IPR038705">
    <property type="entry name" value="YabP_sf"/>
</dbReference>
<dbReference type="GO" id="GO:0030435">
    <property type="term" value="P:sporulation resulting in formation of a cellular spore"/>
    <property type="evidence" value="ECO:0007669"/>
    <property type="project" value="InterPro"/>
</dbReference>
<gene>
    <name evidence="1" type="ORF">SAMN02745168_1414</name>
</gene>
<dbReference type="Gene3D" id="2.60.40.2000">
    <property type="match status" value="1"/>
</dbReference>
<dbReference type="STRING" id="1122930.SAMN02745168_1414"/>
<dbReference type="Pfam" id="PF07873">
    <property type="entry name" value="YabP"/>
    <property type="match status" value="1"/>
</dbReference>
<dbReference type="InterPro" id="IPR012504">
    <property type="entry name" value="Spore_YabP"/>
</dbReference>
<dbReference type="PIRSF" id="PIRSF011576">
    <property type="entry name" value="YabP"/>
    <property type="match status" value="1"/>
</dbReference>
<reference evidence="1 2" key="1">
    <citation type="submission" date="2017-04" db="EMBL/GenBank/DDBJ databases">
        <authorList>
            <person name="Afonso C.L."/>
            <person name="Miller P.J."/>
            <person name="Scott M.A."/>
            <person name="Spackman E."/>
            <person name="Goraichik I."/>
            <person name="Dimitrov K.M."/>
            <person name="Suarez D.L."/>
            <person name="Swayne D.E."/>
        </authorList>
    </citation>
    <scope>NUCLEOTIDE SEQUENCE [LARGE SCALE GENOMIC DNA]</scope>
    <source>
        <strain evidence="1 2">DSM 12816</strain>
    </source>
</reference>
<name>A0A1W2A247_9FIRM</name>
<dbReference type="Proteomes" id="UP000192790">
    <property type="component" value="Unassembled WGS sequence"/>
</dbReference>
<dbReference type="InterPro" id="IPR022476">
    <property type="entry name" value="Spore_YabP/YqfC"/>
</dbReference>